<evidence type="ECO:0000313" key="2">
    <source>
        <dbReference type="Proteomes" id="UP000295696"/>
    </source>
</evidence>
<comment type="caution">
    <text evidence="1">The sequence shown here is derived from an EMBL/GenBank/DDBJ whole genome shotgun (WGS) entry which is preliminary data.</text>
</comment>
<proteinExistence type="predicted"/>
<sequence>MVKDQVAINVVIENKLRGCDLVRLALTHLRRTKAAEVYRKTRSLRAMQQPLDHAKVDRTVSYLGVELEDAVSVAKRIDI</sequence>
<evidence type="ECO:0008006" key="3">
    <source>
        <dbReference type="Google" id="ProtNLM"/>
    </source>
</evidence>
<gene>
    <name evidence="1" type="ORF">EDD52_1553</name>
</gene>
<dbReference type="AlphaFoldDB" id="A0A4R3IJ37"/>
<dbReference type="SUPFAM" id="SSF56349">
    <property type="entry name" value="DNA breaking-rejoining enzymes"/>
    <property type="match status" value="1"/>
</dbReference>
<keyword evidence="2" id="KW-1185">Reference proteome</keyword>
<accession>A0A4R3IJ37</accession>
<organism evidence="1 2">
    <name type="scientific">Primorskyibacter sedentarius</name>
    <dbReference type="NCBI Taxonomy" id="745311"/>
    <lineage>
        <taxon>Bacteria</taxon>
        <taxon>Pseudomonadati</taxon>
        <taxon>Pseudomonadota</taxon>
        <taxon>Alphaproteobacteria</taxon>
        <taxon>Rhodobacterales</taxon>
        <taxon>Roseobacteraceae</taxon>
        <taxon>Primorskyibacter</taxon>
    </lineage>
</organism>
<evidence type="ECO:0000313" key="1">
    <source>
        <dbReference type="EMBL" id="TCS48577.1"/>
    </source>
</evidence>
<protein>
    <recommendedName>
        <fullName evidence="3">Integrase</fullName>
    </recommendedName>
</protein>
<dbReference type="InterPro" id="IPR011010">
    <property type="entry name" value="DNA_brk_join_enz"/>
</dbReference>
<dbReference type="Proteomes" id="UP000295696">
    <property type="component" value="Unassembled WGS sequence"/>
</dbReference>
<reference evidence="1 2" key="1">
    <citation type="submission" date="2019-03" db="EMBL/GenBank/DDBJ databases">
        <title>Genomic Encyclopedia of Type Strains, Phase IV (KMG-IV): sequencing the most valuable type-strain genomes for metagenomic binning, comparative biology and taxonomic classification.</title>
        <authorList>
            <person name="Goeker M."/>
        </authorList>
    </citation>
    <scope>NUCLEOTIDE SEQUENCE [LARGE SCALE GENOMIC DNA]</scope>
    <source>
        <strain evidence="1 2">DSM 104836</strain>
    </source>
</reference>
<dbReference type="GO" id="GO:0003677">
    <property type="term" value="F:DNA binding"/>
    <property type="evidence" value="ECO:0007669"/>
    <property type="project" value="InterPro"/>
</dbReference>
<name>A0A4R3IJ37_9RHOB</name>
<dbReference type="EMBL" id="SLZU01000055">
    <property type="protein sequence ID" value="TCS48577.1"/>
    <property type="molecule type" value="Genomic_DNA"/>
</dbReference>